<feature type="transmembrane region" description="Helical" evidence="1">
    <location>
        <begin position="305"/>
        <end position="323"/>
    </location>
</feature>
<evidence type="ECO:0000313" key="4">
    <source>
        <dbReference type="Proteomes" id="UP000617951"/>
    </source>
</evidence>
<sequence length="370" mass="39275">MKTKFLFIICCAVFFFLILFFPSASMEGASKALSSWATVVLPSLMPFFIAASLLVESGVVGLLAGLSGPVTRRLFGFSGYFSYVFLTSAISGYPMGAKLASGLYAQGKIGEKEAQALVNCSSMSGPLFLSGAVCIGMIGRAELAPYLLIPHYLSALLLAFAAGLPFRRKKDLSPAETPSQALGTFLHKNSLAKKHIGNVLLDSVTSAISSMLTVGGFMLLYGVLINSLRSSGLFSLWENAPNPPLLTSLFSGVLEMTTGCLSTTPLSLSLRLVVLSGIIGFGGLSIHSQTHAIAAGNGLHLRHFFPYKCAQGALASLLTFAMLSAFQPDISVSTMPSRVTSAYIGAAFLLFGFFAVLALKAFYTHRRTQK</sequence>
<feature type="transmembrane region" description="Helical" evidence="1">
    <location>
        <begin position="144"/>
        <end position="164"/>
    </location>
</feature>
<evidence type="ECO:0000259" key="2">
    <source>
        <dbReference type="Pfam" id="PF07670"/>
    </source>
</evidence>
<keyword evidence="4" id="KW-1185">Reference proteome</keyword>
<keyword evidence="1" id="KW-0472">Membrane</keyword>
<feature type="transmembrane region" description="Helical" evidence="1">
    <location>
        <begin position="343"/>
        <end position="363"/>
    </location>
</feature>
<gene>
    <name evidence="3" type="ORF">H8693_03415</name>
</gene>
<feature type="transmembrane region" description="Helical" evidence="1">
    <location>
        <begin position="36"/>
        <end position="55"/>
    </location>
</feature>
<dbReference type="RefSeq" id="WP_249279791.1">
    <property type="nucleotide sequence ID" value="NZ_JACRSS010000001.1"/>
</dbReference>
<feature type="transmembrane region" description="Helical" evidence="1">
    <location>
        <begin position="75"/>
        <end position="95"/>
    </location>
</feature>
<evidence type="ECO:0000313" key="3">
    <source>
        <dbReference type="EMBL" id="MBC8537985.1"/>
    </source>
</evidence>
<accession>A0A926DFI7</accession>
<dbReference type="Proteomes" id="UP000617951">
    <property type="component" value="Unassembled WGS sequence"/>
</dbReference>
<proteinExistence type="predicted"/>
<feature type="domain" description="Nucleoside transporter/FeoB GTPase Gate" evidence="2">
    <location>
        <begin position="38"/>
        <end position="139"/>
    </location>
</feature>
<reference evidence="3" key="1">
    <citation type="submission" date="2020-08" db="EMBL/GenBank/DDBJ databases">
        <title>Genome public.</title>
        <authorList>
            <person name="Liu C."/>
            <person name="Sun Q."/>
        </authorList>
    </citation>
    <scope>NUCLEOTIDE SEQUENCE</scope>
    <source>
        <strain evidence="3">NSJ-63</strain>
    </source>
</reference>
<dbReference type="AlphaFoldDB" id="A0A926DFI7"/>
<feature type="transmembrane region" description="Helical" evidence="1">
    <location>
        <begin position="116"/>
        <end position="138"/>
    </location>
</feature>
<dbReference type="InterPro" id="IPR011642">
    <property type="entry name" value="Gate_dom"/>
</dbReference>
<keyword evidence="1" id="KW-1133">Transmembrane helix</keyword>
<organism evidence="3 4">
    <name type="scientific">Guopingia tenuis</name>
    <dbReference type="NCBI Taxonomy" id="2763656"/>
    <lineage>
        <taxon>Bacteria</taxon>
        <taxon>Bacillati</taxon>
        <taxon>Bacillota</taxon>
        <taxon>Clostridia</taxon>
        <taxon>Christensenellales</taxon>
        <taxon>Christensenellaceae</taxon>
        <taxon>Guopingia</taxon>
    </lineage>
</organism>
<dbReference type="EMBL" id="JACRSS010000001">
    <property type="protein sequence ID" value="MBC8537985.1"/>
    <property type="molecule type" value="Genomic_DNA"/>
</dbReference>
<feature type="transmembrane region" description="Helical" evidence="1">
    <location>
        <begin position="199"/>
        <end position="224"/>
    </location>
</feature>
<keyword evidence="1" id="KW-0812">Transmembrane</keyword>
<feature type="transmembrane region" description="Helical" evidence="1">
    <location>
        <begin position="6"/>
        <end position="24"/>
    </location>
</feature>
<comment type="caution">
    <text evidence="3">The sequence shown here is derived from an EMBL/GenBank/DDBJ whole genome shotgun (WGS) entry which is preliminary data.</text>
</comment>
<name>A0A926DFI7_9FIRM</name>
<evidence type="ECO:0000256" key="1">
    <source>
        <dbReference type="SAM" id="Phobius"/>
    </source>
</evidence>
<protein>
    <recommendedName>
        <fullName evidence="2">Nucleoside transporter/FeoB GTPase Gate domain-containing protein</fullName>
    </recommendedName>
</protein>
<dbReference type="Pfam" id="PF07670">
    <property type="entry name" value="Gate"/>
    <property type="match status" value="1"/>
</dbReference>